<organism evidence="1">
    <name type="scientific">Fusarium oxysporum f. sp. vasinfectum 25433</name>
    <dbReference type="NCBI Taxonomy" id="1089449"/>
    <lineage>
        <taxon>Eukaryota</taxon>
        <taxon>Fungi</taxon>
        <taxon>Dikarya</taxon>
        <taxon>Ascomycota</taxon>
        <taxon>Pezizomycotina</taxon>
        <taxon>Sordariomycetes</taxon>
        <taxon>Hypocreomycetidae</taxon>
        <taxon>Hypocreales</taxon>
        <taxon>Nectriaceae</taxon>
        <taxon>Fusarium</taxon>
        <taxon>Fusarium oxysporum species complex</taxon>
    </lineage>
</organism>
<gene>
    <name evidence="1" type="ORF">FOTG_19227</name>
</gene>
<reference evidence="1" key="2">
    <citation type="submission" date="2014-03" db="EMBL/GenBank/DDBJ databases">
        <title>The Genome Annotation of Fusarium oxysporum Cotton.</title>
        <authorList>
            <consortium name="The Broad Institute Genomics Platform"/>
            <person name="Ma L.-J."/>
            <person name="Corby-Kistler H."/>
            <person name="Broz K."/>
            <person name="Gale L.R."/>
            <person name="Jonkers W."/>
            <person name="O'Donnell K."/>
            <person name="Ploetz R."/>
            <person name="Steinberg C."/>
            <person name="Schwartz D.C."/>
            <person name="VanEtten H."/>
            <person name="Zhou S."/>
            <person name="Young S.K."/>
            <person name="Zeng Q."/>
            <person name="Gargeya S."/>
            <person name="Fitzgerald M."/>
            <person name="Abouelleil A."/>
            <person name="Alvarado L."/>
            <person name="Chapman S.B."/>
            <person name="Gainer-Dewar J."/>
            <person name="Goldberg J."/>
            <person name="Griggs A."/>
            <person name="Gujja S."/>
            <person name="Hansen M."/>
            <person name="Howarth C."/>
            <person name="Imamovic A."/>
            <person name="Ireland A."/>
            <person name="Larimer J."/>
            <person name="McCowan C."/>
            <person name="Murphy C."/>
            <person name="Pearson M."/>
            <person name="Poon T.W."/>
            <person name="Priest M."/>
            <person name="Roberts A."/>
            <person name="Saif S."/>
            <person name="Shea T."/>
            <person name="Sykes S."/>
            <person name="Wortman J."/>
            <person name="Nusbaum C."/>
            <person name="Birren B."/>
        </authorList>
    </citation>
    <scope>NUCLEOTIDE SEQUENCE</scope>
    <source>
        <strain evidence="1">25433</strain>
    </source>
</reference>
<accession>X0KU10</accession>
<dbReference type="HOGENOM" id="CLU_2333670_0_0_1"/>
<protein>
    <submittedName>
        <fullName evidence="1">Uncharacterized protein</fullName>
    </submittedName>
</protein>
<dbReference type="AlphaFoldDB" id="X0KU10"/>
<dbReference type="Proteomes" id="UP000030701">
    <property type="component" value="Unassembled WGS sequence"/>
</dbReference>
<dbReference type="EMBL" id="KK035760">
    <property type="protein sequence ID" value="EXM12272.1"/>
    <property type="molecule type" value="Genomic_DNA"/>
</dbReference>
<name>X0KU10_FUSOX</name>
<reference evidence="1" key="1">
    <citation type="submission" date="2011-11" db="EMBL/GenBank/DDBJ databases">
        <title>The Genome Sequence of Fusarium oxysporum Cotton.</title>
        <authorList>
            <consortium name="The Broad Institute Genome Sequencing Platform"/>
            <person name="Ma L.-J."/>
            <person name="Gale L.R."/>
            <person name="Schwartz D.C."/>
            <person name="Zhou S."/>
            <person name="Corby-Kistler H."/>
            <person name="Young S.K."/>
            <person name="Zeng Q."/>
            <person name="Gargeya S."/>
            <person name="Fitzgerald M."/>
            <person name="Haas B."/>
            <person name="Abouelleil A."/>
            <person name="Alvarado L."/>
            <person name="Arachchi H.M."/>
            <person name="Berlin A."/>
            <person name="Brown A."/>
            <person name="Chapman S.B."/>
            <person name="Chen Z."/>
            <person name="Dunbar C."/>
            <person name="Freedman E."/>
            <person name="Gearin G."/>
            <person name="Goldberg J."/>
            <person name="Griggs A."/>
            <person name="Gujja S."/>
            <person name="Heiman D."/>
            <person name="Howarth C."/>
            <person name="Larson L."/>
            <person name="Lui A."/>
            <person name="MacDonald P.J.P."/>
            <person name="Montmayeur A."/>
            <person name="Murphy C."/>
            <person name="Neiman D."/>
            <person name="Pearson M."/>
            <person name="Priest M."/>
            <person name="Roberts A."/>
            <person name="Saif S."/>
            <person name="Shea T."/>
            <person name="Shenoy N."/>
            <person name="Sisk P."/>
            <person name="Stolte C."/>
            <person name="Sykes S."/>
            <person name="Wortman J."/>
            <person name="Nusbaum C."/>
            <person name="Birren B."/>
        </authorList>
    </citation>
    <scope>NUCLEOTIDE SEQUENCE [LARGE SCALE GENOMIC DNA]</scope>
    <source>
        <strain evidence="1">25433</strain>
    </source>
</reference>
<sequence length="98" mass="10702">MANLGIRKPNFLASLSKCHTRRTESNCPRSPSSISITQMEILKPSSALTSTMGILSLLSHSGNPNLIQTRRVMTLTPSYWISSKPSKQSLSGQPMASR</sequence>
<evidence type="ECO:0000313" key="1">
    <source>
        <dbReference type="EMBL" id="EXM12272.1"/>
    </source>
</evidence>
<proteinExistence type="predicted"/>